<dbReference type="Pfam" id="PF03068">
    <property type="entry name" value="PAD"/>
    <property type="match status" value="1"/>
</dbReference>
<dbReference type="GO" id="GO:0005509">
    <property type="term" value="F:calcium ion binding"/>
    <property type="evidence" value="ECO:0007669"/>
    <property type="project" value="InterPro"/>
</dbReference>
<dbReference type="GO" id="GO:0005737">
    <property type="term" value="C:cytoplasm"/>
    <property type="evidence" value="ECO:0007669"/>
    <property type="project" value="InterPro"/>
</dbReference>
<keyword evidence="1" id="KW-0732">Signal</keyword>
<dbReference type="Gene3D" id="3.75.10.10">
    <property type="entry name" value="L-arginine/glycine Amidinotransferase, Chain A"/>
    <property type="match status" value="1"/>
</dbReference>
<reference evidence="3 4" key="1">
    <citation type="journal article" date="2016" name="Appl. Microbiol. Biotechnol.">
        <title>Characterization of T-DNA insertion mutants with decreased virulence in the entomopathogenic fungus Beauveria bassiana JEF-007.</title>
        <authorList>
            <person name="Kim S."/>
            <person name="Lee S.J."/>
            <person name="Nai Y.S."/>
            <person name="Yu J.S."/>
            <person name="Lee M.R."/>
            <person name="Yang Y.T."/>
            <person name="Kim J.S."/>
        </authorList>
    </citation>
    <scope>NUCLEOTIDE SEQUENCE [LARGE SCALE GENOMIC DNA]</scope>
    <source>
        <strain evidence="3 4">JEF-007</strain>
    </source>
</reference>
<comment type="caution">
    <text evidence="3">The sequence shown here is derived from an EMBL/GenBank/DDBJ whole genome shotgun (WGS) entry which is preliminary data.</text>
</comment>
<dbReference type="GO" id="GO:0004668">
    <property type="term" value="F:protein-arginine deiminase activity"/>
    <property type="evidence" value="ECO:0007669"/>
    <property type="project" value="InterPro"/>
</dbReference>
<dbReference type="EMBL" id="MRVG01000013">
    <property type="protein sequence ID" value="PMB64377.1"/>
    <property type="molecule type" value="Genomic_DNA"/>
</dbReference>
<dbReference type="InterPro" id="IPR013530">
    <property type="entry name" value="PAD_C"/>
</dbReference>
<accession>A0A2N6NAT9</accession>
<dbReference type="InterPro" id="IPR036556">
    <property type="entry name" value="PAD_central_sf"/>
</dbReference>
<dbReference type="InterPro" id="IPR004303">
    <property type="entry name" value="PAD"/>
</dbReference>
<protein>
    <submittedName>
        <fullName evidence="3">Protein-arginine deiminase type-4</fullName>
    </submittedName>
</protein>
<dbReference type="SUPFAM" id="SSF110083">
    <property type="entry name" value="Peptidylarginine deiminase Pad4, middle domain"/>
    <property type="match status" value="1"/>
</dbReference>
<feature type="chain" id="PRO_5014704795" evidence="1">
    <location>
        <begin position="21"/>
        <end position="629"/>
    </location>
</feature>
<feature type="signal peptide" evidence="1">
    <location>
        <begin position="1"/>
        <end position="20"/>
    </location>
</feature>
<dbReference type="Proteomes" id="UP000235728">
    <property type="component" value="Unassembled WGS sequence"/>
</dbReference>
<dbReference type="AlphaFoldDB" id="A0A2N6NAT9"/>
<dbReference type="PANTHER" id="PTHR10837:SF8">
    <property type="entry name" value="PROTEIN-ARGININE DEIMINASE"/>
    <property type="match status" value="1"/>
</dbReference>
<sequence>MHSLGKAAVMALGLAASSRALEAVILADTNRDGKLDVTSDAEGKQAWTEGRGALFMANIADTDGRCSEQITDNTPFADLDKCNDASDNILRNPNFLAPLQTLPNSGLTDAAQGLITVSGDDLAKDKVRIFHKAGNDWAYIDEGRVFQAAELRAGLELGIDARDVRRPGGWDGRARVYFNVTDNGESAADNVQLRVAPVLIHHHLQELKQVYIASIKDHSKGTKQFIANVEKYAADAGAPVAKFDTGKDTWAQDNFEAGYTSIPGPDGPVVLRVLVRASQTRDREVSGRNVYKQLRSASVAVVQHLPSELDDRNWGIDSLGNLETVPPHSHKGKHYPNGRAVMGSKGGKKPHMVAFLEAQEAQPPIEIDTDWLRVGHTDEFMQFLPANNNRGWVMVVDDPKLALDLFKKAQKDGHGATEAMSRPQMLHDIEFLSWSTQYSCLPSDTIDGVLRRWKLQERNLLAAERIEANIEIMKRETGITDDDIVRIPALYYKYEKGWDCNRKQQAQEKEHHKRSEREEGLMPAFGEEEDGEEARLLDRRQFEKPEDKLVAYHPAVINGVVFNDGKYLAPNPWGPVVDGADILAAAANKEYAKYGFNITYIDDWFDHHAHAGEVHCATNVARDASQKWW</sequence>
<dbReference type="PANTHER" id="PTHR10837">
    <property type="entry name" value="PEPTIDYLARGININE DEIMINASE"/>
    <property type="match status" value="1"/>
</dbReference>
<dbReference type="SUPFAM" id="SSF55909">
    <property type="entry name" value="Pentein"/>
    <property type="match status" value="1"/>
</dbReference>
<name>A0A2N6NAT9_BEABA</name>
<gene>
    <name evidence="3" type="primary">Padi4_1</name>
    <name evidence="3" type="ORF">BM221_009765</name>
</gene>
<organism evidence="3 4">
    <name type="scientific">Beauveria bassiana</name>
    <name type="common">White muscardine disease fungus</name>
    <name type="synonym">Tritirachium shiotae</name>
    <dbReference type="NCBI Taxonomy" id="176275"/>
    <lineage>
        <taxon>Eukaryota</taxon>
        <taxon>Fungi</taxon>
        <taxon>Dikarya</taxon>
        <taxon>Ascomycota</taxon>
        <taxon>Pezizomycotina</taxon>
        <taxon>Sordariomycetes</taxon>
        <taxon>Hypocreomycetidae</taxon>
        <taxon>Hypocreales</taxon>
        <taxon>Cordycipitaceae</taxon>
        <taxon>Beauveria</taxon>
    </lineage>
</organism>
<evidence type="ECO:0000256" key="1">
    <source>
        <dbReference type="SAM" id="SignalP"/>
    </source>
</evidence>
<evidence type="ECO:0000313" key="3">
    <source>
        <dbReference type="EMBL" id="PMB64377.1"/>
    </source>
</evidence>
<proteinExistence type="predicted"/>
<feature type="domain" description="Protein-arginine deiminase C-terminal" evidence="2">
    <location>
        <begin position="187"/>
        <end position="629"/>
    </location>
</feature>
<evidence type="ECO:0000259" key="2">
    <source>
        <dbReference type="Pfam" id="PF03068"/>
    </source>
</evidence>
<evidence type="ECO:0000313" key="4">
    <source>
        <dbReference type="Proteomes" id="UP000235728"/>
    </source>
</evidence>